<dbReference type="InterPro" id="IPR029039">
    <property type="entry name" value="Flavoprotein-like_sf"/>
</dbReference>
<dbReference type="EMBL" id="CP006932">
    <property type="protein sequence ID" value="AHK22421.1"/>
    <property type="molecule type" value="Genomic_DNA"/>
</dbReference>
<evidence type="ECO:0000313" key="2">
    <source>
        <dbReference type="Proteomes" id="UP000019450"/>
    </source>
</evidence>
<dbReference type="AlphaFoldDB" id="W8GN46"/>
<evidence type="ECO:0000313" key="1">
    <source>
        <dbReference type="EMBL" id="AHK22421.1"/>
    </source>
</evidence>
<keyword evidence="2" id="KW-1185">Reference proteome</keyword>
<dbReference type="PANTHER" id="PTHR37297:SF1">
    <property type="entry name" value="PROTEIN NRDI"/>
    <property type="match status" value="1"/>
</dbReference>
<dbReference type="InterPro" id="IPR004465">
    <property type="entry name" value="RNR_NrdI"/>
</dbReference>
<dbReference type="HOGENOM" id="CLU_114845_3_0_14"/>
<dbReference type="SUPFAM" id="SSF52218">
    <property type="entry name" value="Flavoproteins"/>
    <property type="match status" value="1"/>
</dbReference>
<dbReference type="RefSeq" id="WP_025208718.1">
    <property type="nucleotide sequence ID" value="NZ_CP006932.1"/>
</dbReference>
<dbReference type="Gene3D" id="3.40.50.360">
    <property type="match status" value="1"/>
</dbReference>
<proteinExistence type="predicted"/>
<dbReference type="Pfam" id="PF07972">
    <property type="entry name" value="Flavodoxin_NdrI"/>
    <property type="match status" value="1"/>
</dbReference>
<protein>
    <submittedName>
        <fullName evidence="1">NrdI Flavodoxin protein</fullName>
    </submittedName>
</protein>
<organism evidence="1 2">
    <name type="scientific">Candidatus Hepatoplasma crinochetorum Av</name>
    <dbReference type="NCBI Taxonomy" id="1427984"/>
    <lineage>
        <taxon>Bacteria</taxon>
        <taxon>Bacillati</taxon>
        <taxon>Mycoplasmatota</taxon>
        <taxon>Mollicutes</taxon>
        <taxon>Candidatus Hepatoplasmataceae</taxon>
        <taxon>Candidatus Hepatoplasma</taxon>
    </lineage>
</organism>
<dbReference type="GO" id="GO:0010181">
    <property type="term" value="F:FMN binding"/>
    <property type="evidence" value="ECO:0007669"/>
    <property type="project" value="InterPro"/>
</dbReference>
<reference evidence="1 2" key="1">
    <citation type="journal article" date="2014" name="Genome Biol. Evol.">
        <title>Phylogenomics of "Candidatus Hepatoplasma crinochetorum," a Lineage of Mollicutes Associated with Noninsect Arthropods.</title>
        <authorList>
            <person name="Leclercq S."/>
            <person name="Dittmer J."/>
            <person name="Bouchon D."/>
            <person name="Cordaux R."/>
        </authorList>
    </citation>
    <scope>NUCLEOTIDE SEQUENCE [LARGE SCALE GENOMIC DNA]</scope>
    <source>
        <strain evidence="1 2">Av</strain>
    </source>
</reference>
<dbReference type="OrthoDB" id="350535at2"/>
<dbReference type="eggNOG" id="COG1780">
    <property type="taxonomic scope" value="Bacteria"/>
</dbReference>
<dbReference type="KEGG" id="hcr:X271_00315"/>
<name>W8GN46_9MOLU</name>
<dbReference type="Proteomes" id="UP000019450">
    <property type="component" value="Chromosome"/>
</dbReference>
<dbReference type="PANTHER" id="PTHR37297">
    <property type="entry name" value="PROTEIN NRDI"/>
    <property type="match status" value="1"/>
</dbReference>
<sequence>MKFVYFSLTGNTKKIADKLALFECQEIKKDLFINDKYILIASSVGFGQIQSEVKDFLTKNSKNMIGVIGSGNRNWGQSYCKAAKTIAKDYDVKYFASIELAGTTTQIVELRKNILEYLNGN</sequence>
<dbReference type="NCBIfam" id="TIGR00333">
    <property type="entry name" value="nrdI"/>
    <property type="match status" value="1"/>
</dbReference>
<gene>
    <name evidence="1" type="primary">nrdI</name>
    <name evidence="1" type="ORF">X271_00315</name>
</gene>
<dbReference type="STRING" id="1427984.X271_00315"/>
<accession>W8GN46</accession>